<accession>A0A1F6N0I5</accession>
<organism evidence="2 3">
    <name type="scientific">Candidatus Magasanikbacteria bacterium RIFCSPLOWO2_01_FULL_40_15</name>
    <dbReference type="NCBI Taxonomy" id="1798686"/>
    <lineage>
        <taxon>Bacteria</taxon>
        <taxon>Candidatus Magasanikiibacteriota</taxon>
    </lineage>
</organism>
<dbReference type="Proteomes" id="UP000177040">
    <property type="component" value="Unassembled WGS sequence"/>
</dbReference>
<dbReference type="AlphaFoldDB" id="A0A1F6N0I5"/>
<feature type="transmembrane region" description="Helical" evidence="1">
    <location>
        <begin position="85"/>
        <end position="113"/>
    </location>
</feature>
<comment type="caution">
    <text evidence="2">The sequence shown here is derived from an EMBL/GenBank/DDBJ whole genome shotgun (WGS) entry which is preliminary data.</text>
</comment>
<proteinExistence type="predicted"/>
<dbReference type="EMBL" id="MFQH01000024">
    <property type="protein sequence ID" value="OGH77392.1"/>
    <property type="molecule type" value="Genomic_DNA"/>
</dbReference>
<keyword evidence="1" id="KW-0812">Transmembrane</keyword>
<sequence>MHLLVLQRLFIEFIFDIFYFPFWWYTSGMMHTLRACLNLLSAANNLLAPRLWLKNVFVPMFGQHDWQGRLISFIVRLTNVIGRTLCLLVWFFVVLVLFLLWLVMPVFVIYMLIISSFSP</sequence>
<gene>
    <name evidence="2" type="ORF">A2983_01665</name>
</gene>
<reference evidence="2 3" key="1">
    <citation type="journal article" date="2016" name="Nat. Commun.">
        <title>Thousands of microbial genomes shed light on interconnected biogeochemical processes in an aquifer system.</title>
        <authorList>
            <person name="Anantharaman K."/>
            <person name="Brown C.T."/>
            <person name="Hug L.A."/>
            <person name="Sharon I."/>
            <person name="Castelle C.J."/>
            <person name="Probst A.J."/>
            <person name="Thomas B.C."/>
            <person name="Singh A."/>
            <person name="Wilkins M.J."/>
            <person name="Karaoz U."/>
            <person name="Brodie E.L."/>
            <person name="Williams K.H."/>
            <person name="Hubbard S.S."/>
            <person name="Banfield J.F."/>
        </authorList>
    </citation>
    <scope>NUCLEOTIDE SEQUENCE [LARGE SCALE GENOMIC DNA]</scope>
</reference>
<name>A0A1F6N0I5_9BACT</name>
<protein>
    <submittedName>
        <fullName evidence="2">Uncharacterized protein</fullName>
    </submittedName>
</protein>
<keyword evidence="1" id="KW-0472">Membrane</keyword>
<keyword evidence="1" id="KW-1133">Transmembrane helix</keyword>
<evidence type="ECO:0000256" key="1">
    <source>
        <dbReference type="SAM" id="Phobius"/>
    </source>
</evidence>
<evidence type="ECO:0000313" key="3">
    <source>
        <dbReference type="Proteomes" id="UP000177040"/>
    </source>
</evidence>
<feature type="transmembrane region" description="Helical" evidence="1">
    <location>
        <begin position="6"/>
        <end position="25"/>
    </location>
</feature>
<evidence type="ECO:0000313" key="2">
    <source>
        <dbReference type="EMBL" id="OGH77392.1"/>
    </source>
</evidence>